<protein>
    <submittedName>
        <fullName evidence="1">Uncharacterized protein</fullName>
    </submittedName>
</protein>
<gene>
    <name evidence="1" type="ORF">LCGC14_0538800</name>
</gene>
<name>A0A0F9RTM9_9ZZZZ</name>
<dbReference type="EMBL" id="LAZR01000715">
    <property type="protein sequence ID" value="KKN59790.1"/>
    <property type="molecule type" value="Genomic_DNA"/>
</dbReference>
<accession>A0A0F9RTM9</accession>
<proteinExistence type="predicted"/>
<organism evidence="1">
    <name type="scientific">marine sediment metagenome</name>
    <dbReference type="NCBI Taxonomy" id="412755"/>
    <lineage>
        <taxon>unclassified sequences</taxon>
        <taxon>metagenomes</taxon>
        <taxon>ecological metagenomes</taxon>
    </lineage>
</organism>
<reference evidence="1" key="1">
    <citation type="journal article" date="2015" name="Nature">
        <title>Complex archaea that bridge the gap between prokaryotes and eukaryotes.</title>
        <authorList>
            <person name="Spang A."/>
            <person name="Saw J.H."/>
            <person name="Jorgensen S.L."/>
            <person name="Zaremba-Niedzwiedzka K."/>
            <person name="Martijn J."/>
            <person name="Lind A.E."/>
            <person name="van Eijk R."/>
            <person name="Schleper C."/>
            <person name="Guy L."/>
            <person name="Ettema T.J."/>
        </authorList>
    </citation>
    <scope>NUCLEOTIDE SEQUENCE</scope>
</reference>
<comment type="caution">
    <text evidence="1">The sequence shown here is derived from an EMBL/GenBank/DDBJ whole genome shotgun (WGS) entry which is preliminary data.</text>
</comment>
<sequence>MIPKGTALVPARRYKVTHRDNTGKVTKATRIFKWTENRFGSILCFVFTSRVNKDVVASFANDTLTISGRRIPSSELSIPIYDLISET</sequence>
<dbReference type="AlphaFoldDB" id="A0A0F9RTM9"/>
<evidence type="ECO:0000313" key="1">
    <source>
        <dbReference type="EMBL" id="KKN59790.1"/>
    </source>
</evidence>